<dbReference type="GO" id="GO:0000049">
    <property type="term" value="F:tRNA binding"/>
    <property type="evidence" value="ECO:0007669"/>
    <property type="project" value="TreeGrafter"/>
</dbReference>
<dbReference type="EMBL" id="DTGZ01000105">
    <property type="protein sequence ID" value="HGV97788.1"/>
    <property type="molecule type" value="Genomic_DNA"/>
</dbReference>
<dbReference type="Pfam" id="PF05670">
    <property type="entry name" value="NFACT-R_1"/>
    <property type="match status" value="1"/>
</dbReference>
<dbReference type="GO" id="GO:0072344">
    <property type="term" value="P:rescue of stalled ribosome"/>
    <property type="evidence" value="ECO:0007669"/>
    <property type="project" value="TreeGrafter"/>
</dbReference>
<dbReference type="Pfam" id="PF05833">
    <property type="entry name" value="NFACT_N"/>
    <property type="match status" value="1"/>
</dbReference>
<dbReference type="PANTHER" id="PTHR15239">
    <property type="entry name" value="NUCLEAR EXPORT MEDIATOR FACTOR NEMF"/>
    <property type="match status" value="1"/>
</dbReference>
<organism evidence="3">
    <name type="scientific">candidate division WOR-3 bacterium</name>
    <dbReference type="NCBI Taxonomy" id="2052148"/>
    <lineage>
        <taxon>Bacteria</taxon>
        <taxon>Bacteria division WOR-3</taxon>
    </lineage>
</organism>
<dbReference type="GO" id="GO:1990112">
    <property type="term" value="C:RQC complex"/>
    <property type="evidence" value="ECO:0007669"/>
    <property type="project" value="TreeGrafter"/>
</dbReference>
<dbReference type="AlphaFoldDB" id="A0A7C4TBS7"/>
<comment type="caution">
    <text evidence="3">The sequence shown here is derived from an EMBL/GenBank/DDBJ whole genome shotgun (WGS) entry which is preliminary data.</text>
</comment>
<feature type="coiled-coil region" evidence="1">
    <location>
        <begin position="323"/>
        <end position="350"/>
    </location>
</feature>
<feature type="coiled-coil region" evidence="1">
    <location>
        <begin position="233"/>
        <end position="260"/>
    </location>
</feature>
<sequence>MNGIYLHFIIKEIKPRLLNQFIHRISIKEKLVQIEFDDDALFVSLFPQAPGIYINKKVANFIKLSFFDEHLSKSRITSVEQLDFCPVVVFTTERIEYGQRKIKKIKVSLYKEAPNLTLISEGIQKSLLGRYIEKEPKPSIFEIGIDDLQNPEILPRKFEGIDKYLARELNTENLENLKKFLAGEKAKPRLISILPLRFSLFAKEYLKEYESWNDLVADGVLKFFEERERFLKQRALNARIKKLNKKLERLKRFMIETERIEEYRITGELLLANASNIPRGISLVKLFNPYTQKEIEVKLDPKKSVQENAREYFKKYKKVKRGLPKLHEKVKEIEEKIHKLKAGEEIIQEKGEETKLLFSEKEKASPFREFALKSGSKVYVGKNAKSNLMLTFKFARPDDYFFHIRGYKGAHTILRPKLQKGKNPQQEDIETAAAIAAYYSKAKGQRNVPVSYTQRKYLKKSKKGKLGSVILMREEVIFVDPGLPEI</sequence>
<dbReference type="Gene3D" id="2.30.310.10">
    <property type="entry name" value="ibrinogen binding protein from staphylococcus aureus domain"/>
    <property type="match status" value="1"/>
</dbReference>
<name>A0A7C4TBS7_UNCW3</name>
<feature type="domain" description="NFACT RNA-binding" evidence="2">
    <location>
        <begin position="368"/>
        <end position="465"/>
    </location>
</feature>
<protein>
    <submittedName>
        <fullName evidence="3">DUF814 domain-containing protein</fullName>
    </submittedName>
</protein>
<proteinExistence type="predicted"/>
<dbReference type="InterPro" id="IPR008532">
    <property type="entry name" value="NFACT_RNA-bd"/>
</dbReference>
<accession>A0A7C4TBS7</accession>
<dbReference type="GO" id="GO:0043023">
    <property type="term" value="F:ribosomal large subunit binding"/>
    <property type="evidence" value="ECO:0007669"/>
    <property type="project" value="TreeGrafter"/>
</dbReference>
<evidence type="ECO:0000256" key="1">
    <source>
        <dbReference type="SAM" id="Coils"/>
    </source>
</evidence>
<reference evidence="3" key="1">
    <citation type="journal article" date="2020" name="mSystems">
        <title>Genome- and Community-Level Interaction Insights into Carbon Utilization and Element Cycling Functions of Hydrothermarchaeota in Hydrothermal Sediment.</title>
        <authorList>
            <person name="Zhou Z."/>
            <person name="Liu Y."/>
            <person name="Xu W."/>
            <person name="Pan J."/>
            <person name="Luo Z.H."/>
            <person name="Li M."/>
        </authorList>
    </citation>
    <scope>NUCLEOTIDE SEQUENCE [LARGE SCALE GENOMIC DNA]</scope>
    <source>
        <strain evidence="3">SpSt-774</strain>
    </source>
</reference>
<dbReference type="PANTHER" id="PTHR15239:SF6">
    <property type="entry name" value="RIBOSOME QUALITY CONTROL COMPLEX SUBUNIT NEMF"/>
    <property type="match status" value="1"/>
</dbReference>
<evidence type="ECO:0000259" key="2">
    <source>
        <dbReference type="Pfam" id="PF05670"/>
    </source>
</evidence>
<evidence type="ECO:0000313" key="3">
    <source>
        <dbReference type="EMBL" id="HGV97788.1"/>
    </source>
</evidence>
<dbReference type="InterPro" id="IPR051608">
    <property type="entry name" value="RQC_Subunit_NEMF"/>
</dbReference>
<gene>
    <name evidence="3" type="ORF">ENV60_05780</name>
</gene>
<keyword evidence="1" id="KW-0175">Coiled coil</keyword>